<gene>
    <name evidence="7" type="ORF">A5888_000088</name>
    <name evidence="6" type="ORF">A5888_000137</name>
</gene>
<sequence>MTEKGIIKMKKFLKFAVLSTLFISVLSAMTACSKGADEGGKTAANELSVAVWAYDANPEFKAMVEAFEKENDDVKIKIVDIAADQYEDKVTTMLSAGDSTDVLAIKGVGSYVNYATKGQLLDLSKDAEAIDQPENFKGNLEGYELDGKYYALPFRKDIYMLFYNKTLFDDNKIAYPENLTWDEYEELAKQLTTEKDGEKVYGTYHHTWYPILLCTAANQTESSLLDGDYGFTKAYLDRWIRLQDEGYAMDYSSIKTASVTYASQFETEKTAMMPMGSFYLGKLLNAAKENRTTVEWGITSMPQNKKGEVSTYGGPSGFSVNKGAKNPDLAKKFVSFCSGEQGAKAVAGIGMTPAYQSEEVMNVLYNLEGMPQDEESKRALNPDKNGWEMLPDPKTAEINSIINEEYDLIMVEDSSVKTGIDALNKRVKEVLEEDK</sequence>
<reference evidence="6" key="1">
    <citation type="submission" date="2017-05" db="EMBL/GenBank/DDBJ databases">
        <title>The Genome Sequence of Enterococcus sp. 9E7_DIV0242.</title>
        <authorList>
            <consortium name="The Broad Institute Genomics Platform"/>
            <consortium name="The Broad Institute Genomic Center for Infectious Diseases"/>
            <person name="Earl A."/>
            <person name="Manson A."/>
            <person name="Schwartman J."/>
            <person name="Gilmore M."/>
            <person name="Abouelleil A."/>
            <person name="Cao P."/>
            <person name="Chapman S."/>
            <person name="Cusick C."/>
            <person name="Shea T."/>
            <person name="Young S."/>
            <person name="Neafsey D."/>
            <person name="Nusbaum C."/>
            <person name="Birren B."/>
        </authorList>
    </citation>
    <scope>NUCLEOTIDE SEQUENCE [LARGE SCALE GENOMIC DNA]</scope>
    <source>
        <strain evidence="6">9E7_DIV0242</strain>
    </source>
</reference>
<dbReference type="CDD" id="cd13585">
    <property type="entry name" value="PBP2_TMBP_like"/>
    <property type="match status" value="1"/>
</dbReference>
<feature type="signal peptide" evidence="5">
    <location>
        <begin position="1"/>
        <end position="30"/>
    </location>
</feature>
<evidence type="ECO:0000313" key="6">
    <source>
        <dbReference type="EMBL" id="OTP18323.1"/>
    </source>
</evidence>
<reference evidence="7" key="3">
    <citation type="submission" date="2024-03" db="EMBL/GenBank/DDBJ databases">
        <title>The Genome Sequence of Enterococcus sp. DIV0242b.</title>
        <authorList>
            <consortium name="The Broad Institute Genomics Platform"/>
            <consortium name="The Broad Institute Microbial Omics Core"/>
            <consortium name="The Broad Institute Genomic Center for Infectious Diseases"/>
            <person name="Earl A."/>
            <person name="Manson A."/>
            <person name="Gilmore M."/>
            <person name="Schwartman J."/>
            <person name="Shea T."/>
            <person name="Abouelleil A."/>
            <person name="Cao P."/>
            <person name="Chapman S."/>
            <person name="Cusick C."/>
            <person name="Young S."/>
            <person name="Neafsey D."/>
            <person name="Nusbaum C."/>
            <person name="Birren B."/>
        </authorList>
    </citation>
    <scope>NUCLEOTIDE SEQUENCE</scope>
    <source>
        <strain evidence="7">9E7_DIV0242</strain>
    </source>
</reference>
<keyword evidence="7" id="KW-0762">Sugar transport</keyword>
<evidence type="ECO:0000313" key="8">
    <source>
        <dbReference type="Proteomes" id="UP000195141"/>
    </source>
</evidence>
<dbReference type="GO" id="GO:0030313">
    <property type="term" value="C:cell envelope"/>
    <property type="evidence" value="ECO:0007669"/>
    <property type="project" value="UniProtKB-SubCell"/>
</dbReference>
<accession>A0A242KAY0</accession>
<dbReference type="SUPFAM" id="SSF53850">
    <property type="entry name" value="Periplasmic binding protein-like II"/>
    <property type="match status" value="1"/>
</dbReference>
<keyword evidence="3" id="KW-0813">Transport</keyword>
<reference evidence="7" key="2">
    <citation type="submission" date="2017-05" db="EMBL/GenBank/DDBJ databases">
        <authorList>
            <consortium name="The Broad Institute Genomics Platform"/>
            <consortium name="The Broad Institute Genomic Center for Infectious Diseases"/>
            <person name="Earl A."/>
            <person name="Manson A."/>
            <person name="Schwartman J."/>
            <person name="Gilmore M."/>
            <person name="Abouelleil A."/>
            <person name="Cao P."/>
            <person name="Chapman S."/>
            <person name="Cusick C."/>
            <person name="Shea T."/>
            <person name="Young S."/>
            <person name="Neafsey D."/>
            <person name="Nusbaum C."/>
            <person name="Birren B."/>
        </authorList>
    </citation>
    <scope>NUCLEOTIDE SEQUENCE</scope>
    <source>
        <strain evidence="7">9E7_DIV0242</strain>
    </source>
</reference>
<dbReference type="Gene3D" id="3.40.190.10">
    <property type="entry name" value="Periplasmic binding protein-like II"/>
    <property type="match status" value="1"/>
</dbReference>
<dbReference type="PANTHER" id="PTHR43649">
    <property type="entry name" value="ARABINOSE-BINDING PROTEIN-RELATED"/>
    <property type="match status" value="1"/>
</dbReference>
<evidence type="ECO:0000256" key="5">
    <source>
        <dbReference type="SAM" id="SignalP"/>
    </source>
</evidence>
<keyword evidence="8" id="KW-1185">Reference proteome</keyword>
<comment type="subcellular location">
    <subcellularLocation>
        <location evidence="1">Cell envelope</location>
    </subcellularLocation>
</comment>
<evidence type="ECO:0000256" key="4">
    <source>
        <dbReference type="ARBA" id="ARBA00022729"/>
    </source>
</evidence>
<keyword evidence="4 5" id="KW-0732">Signal</keyword>
<evidence type="ECO:0000256" key="3">
    <source>
        <dbReference type="ARBA" id="ARBA00022448"/>
    </source>
</evidence>
<evidence type="ECO:0000313" key="7">
    <source>
        <dbReference type="EMBL" id="WYJ88369.1"/>
    </source>
</evidence>
<name>A0A242KAY0_9ENTE</name>
<evidence type="ECO:0000256" key="2">
    <source>
        <dbReference type="ARBA" id="ARBA00008520"/>
    </source>
</evidence>
<dbReference type="PROSITE" id="PS51257">
    <property type="entry name" value="PROKAR_LIPOPROTEIN"/>
    <property type="match status" value="1"/>
</dbReference>
<comment type="similarity">
    <text evidence="2">Belongs to the bacterial solute-binding protein 1 family.</text>
</comment>
<dbReference type="PANTHER" id="PTHR43649:SF31">
    <property type="entry name" value="SN-GLYCEROL-3-PHOSPHATE-BINDING PERIPLASMIC PROTEIN UGPB"/>
    <property type="match status" value="1"/>
</dbReference>
<dbReference type="Pfam" id="PF01547">
    <property type="entry name" value="SBP_bac_1"/>
    <property type="match status" value="1"/>
</dbReference>
<dbReference type="EMBL" id="NGMM01000001">
    <property type="protein sequence ID" value="OTP18323.1"/>
    <property type="molecule type" value="Genomic_DNA"/>
</dbReference>
<proteinExistence type="inferred from homology"/>
<evidence type="ECO:0000256" key="1">
    <source>
        <dbReference type="ARBA" id="ARBA00004196"/>
    </source>
</evidence>
<protein>
    <submittedName>
        <fullName evidence="7">Multiple sugar transport system substrate-binding protein</fullName>
    </submittedName>
</protein>
<dbReference type="InterPro" id="IPR050490">
    <property type="entry name" value="Bact_solute-bd_prot1"/>
</dbReference>
<dbReference type="Proteomes" id="UP000195141">
    <property type="component" value="Chromosome"/>
</dbReference>
<dbReference type="EMBL" id="CP147247">
    <property type="protein sequence ID" value="WYJ88369.1"/>
    <property type="molecule type" value="Genomic_DNA"/>
</dbReference>
<feature type="chain" id="PRO_5038741102" evidence="5">
    <location>
        <begin position="31"/>
        <end position="435"/>
    </location>
</feature>
<dbReference type="InterPro" id="IPR006059">
    <property type="entry name" value="SBP"/>
</dbReference>
<dbReference type="AlphaFoldDB" id="A0A242KAY0"/>
<organism evidence="6">
    <name type="scientific">Candidatus Enterococcus clewellii</name>
    <dbReference type="NCBI Taxonomy" id="1834193"/>
    <lineage>
        <taxon>Bacteria</taxon>
        <taxon>Bacillati</taxon>
        <taxon>Bacillota</taxon>
        <taxon>Bacilli</taxon>
        <taxon>Lactobacillales</taxon>
        <taxon>Enterococcaceae</taxon>
        <taxon>Enterococcus</taxon>
    </lineage>
</organism>